<organism evidence="1 2">
    <name type="scientific">Purpureocillium lilacinum</name>
    <name type="common">Paecilomyces lilacinus</name>
    <dbReference type="NCBI Taxonomy" id="33203"/>
    <lineage>
        <taxon>Eukaryota</taxon>
        <taxon>Fungi</taxon>
        <taxon>Dikarya</taxon>
        <taxon>Ascomycota</taxon>
        <taxon>Pezizomycotina</taxon>
        <taxon>Sordariomycetes</taxon>
        <taxon>Hypocreomycetidae</taxon>
        <taxon>Hypocreales</taxon>
        <taxon>Ophiocordycipitaceae</taxon>
        <taxon>Purpureocillium</taxon>
    </lineage>
</organism>
<dbReference type="EMBL" id="JBGNUJ010000013">
    <property type="protein sequence ID" value="KAL3951687.1"/>
    <property type="molecule type" value="Genomic_DNA"/>
</dbReference>
<evidence type="ECO:0000313" key="2">
    <source>
        <dbReference type="Proteomes" id="UP001638806"/>
    </source>
</evidence>
<reference evidence="1" key="1">
    <citation type="submission" date="2024-12" db="EMBL/GenBank/DDBJ databases">
        <title>Comparative genomics and development of molecular markers within Purpureocillium lilacinum and among Purpureocillium species.</title>
        <authorList>
            <person name="Yeh Z.-Y."/>
            <person name="Ni N.-T."/>
            <person name="Lo P.-H."/>
            <person name="Mushyakhwo K."/>
            <person name="Lin C.-F."/>
            <person name="Nai Y.-S."/>
        </authorList>
    </citation>
    <scope>NUCLEOTIDE SEQUENCE</scope>
    <source>
        <strain evidence="1">NCHU-NPUST-175</strain>
    </source>
</reference>
<evidence type="ECO:0000313" key="1">
    <source>
        <dbReference type="EMBL" id="KAL3951687.1"/>
    </source>
</evidence>
<name>A0ACC4D6I1_PURLI</name>
<comment type="caution">
    <text evidence="1">The sequence shown here is derived from an EMBL/GenBank/DDBJ whole genome shotgun (WGS) entry which is preliminary data.</text>
</comment>
<protein>
    <submittedName>
        <fullName evidence="1">Uncharacterized protein</fullName>
    </submittedName>
</protein>
<keyword evidence="2" id="KW-1185">Reference proteome</keyword>
<dbReference type="Proteomes" id="UP001638806">
    <property type="component" value="Unassembled WGS sequence"/>
</dbReference>
<sequence>MAAAISSRLDNSRGSVCATSWLPALGAQAAAWLGPSLSSSLRGPVRRHSTTSSRARRRGPRCSAAHAPILNRRLSALEYAPSSSPEATHHVPCATPTRQIAVLGGRHEHGGTFADITTRPVPAVSCQLDEAAETRLNSSRVPDQGPFALAVTLASRRLLVPISSLSPPSPPPPNHHARLPVLDITGTTAQACRTTSRNHFCPLALSPHSATHAHRSRKAPSLALLQRQRRQAAAVEAQHRPAPSEAAKPAAASTTARGPRVAVEQSSITRRSPWGEPQSLLRATHPRDPRNPELAIATPSSRHGDDGRCPGAAAAGQCHSPQPLASNDPPSLRCARGRSFNRARAQHRPVKRKRPAGTHAHQPDGGRATAPRHCNGSFSSGLIFHDGTDAQRPRTPVQQLPQQAGIHYLWPGHPYAVWAGTPGPGPGPGPADIAPWRDTRSPSVNQSARDALSRHVSLTSRGYDSDGMQHVLEPDRMTASTQSMPGSVVEPLAMSIARRLPHQLQQQQVPPEAVEFAGVTSMSPGAGRARDKIYDAILQQNFRLLADQGGQQEHRSQLCSETAAVEAFDPAAAIYCSGLAPDQAQVLGQAVSSSGTPARAGSCVTGPVEGTPTSLPNGMTSTQVSSAEESTIRYQSQALPAASLSQPGVAHGSLAAFFSPDRIAWQHR</sequence>
<accession>A0ACC4D6I1</accession>
<gene>
    <name evidence="1" type="ORF">ACCO45_013404</name>
</gene>
<proteinExistence type="predicted"/>